<dbReference type="Pfam" id="PF22669">
    <property type="entry name" value="Exo_endo_phos2"/>
    <property type="match status" value="1"/>
</dbReference>
<evidence type="ECO:0000259" key="1">
    <source>
        <dbReference type="SMART" id="SM00128"/>
    </source>
</evidence>
<dbReference type="AlphaFoldDB" id="J7SA75"/>
<dbReference type="OrthoDB" id="62798at2759"/>
<dbReference type="EMBL" id="HE978324">
    <property type="protein sequence ID" value="CCK72474.1"/>
    <property type="molecule type" value="Genomic_DNA"/>
</dbReference>
<feature type="domain" description="Inositol polyphosphate-related phosphatase" evidence="1">
    <location>
        <begin position="1"/>
        <end position="305"/>
    </location>
</feature>
<dbReference type="Proteomes" id="UP000006310">
    <property type="component" value="Chromosome 11"/>
</dbReference>
<dbReference type="eggNOG" id="KOG0565">
    <property type="taxonomic scope" value="Eukaryota"/>
</dbReference>
<dbReference type="SMART" id="SM00128">
    <property type="entry name" value="IPPc"/>
    <property type="match status" value="1"/>
</dbReference>
<dbReference type="Gene3D" id="3.60.10.10">
    <property type="entry name" value="Endonuclease/exonuclease/phosphatase"/>
    <property type="match status" value="1"/>
</dbReference>
<name>J7SA75_HUIN7</name>
<evidence type="ECO:0000313" key="2">
    <source>
        <dbReference type="EMBL" id="CCK72474.1"/>
    </source>
</evidence>
<dbReference type="OMA" id="ITIWARC"/>
<gene>
    <name evidence="2" type="primary">KNAG0K01090</name>
    <name evidence="2" type="ordered locus">KNAG_0K01090</name>
</gene>
<reference evidence="2 3" key="1">
    <citation type="journal article" date="2011" name="Proc. Natl. Acad. Sci. U.S.A.">
        <title>Evolutionary erosion of yeast sex chromosomes by mating-type switching accidents.</title>
        <authorList>
            <person name="Gordon J.L."/>
            <person name="Armisen D."/>
            <person name="Proux-Wera E."/>
            <person name="Oheigeartaigh S.S."/>
            <person name="Byrne K.P."/>
            <person name="Wolfe K.H."/>
        </authorList>
    </citation>
    <scope>NUCLEOTIDE SEQUENCE [LARGE SCALE GENOMIC DNA]</scope>
    <source>
        <strain evidence="3">ATCC MYA-139 / BCRC 22969 / CBS 8797 / CCRC 22969 / KCTC 17520 / NBRC 10181 / NCYC 3082</strain>
    </source>
</reference>
<dbReference type="InterPro" id="IPR036691">
    <property type="entry name" value="Endo/exonu/phosph_ase_sf"/>
</dbReference>
<dbReference type="InterPro" id="IPR000300">
    <property type="entry name" value="IPPc"/>
</dbReference>
<dbReference type="SUPFAM" id="SSF56219">
    <property type="entry name" value="DNase I-like"/>
    <property type="match status" value="1"/>
</dbReference>
<dbReference type="InterPro" id="IPR046985">
    <property type="entry name" value="IP5"/>
</dbReference>
<dbReference type="STRING" id="1071383.J7SA75"/>
<dbReference type="HOGENOM" id="CLU_025224_2_0_1"/>
<dbReference type="GO" id="GO:0046856">
    <property type="term" value="P:phosphatidylinositol dephosphorylation"/>
    <property type="evidence" value="ECO:0007669"/>
    <property type="project" value="InterPro"/>
</dbReference>
<dbReference type="GO" id="GO:0004439">
    <property type="term" value="F:phosphatidylinositol-4,5-bisphosphate 5-phosphatase activity"/>
    <property type="evidence" value="ECO:0007669"/>
    <property type="project" value="TreeGrafter"/>
</dbReference>
<accession>J7SA75</accession>
<dbReference type="KEGG" id="kng:KNAG_0K01090"/>
<sequence>MRVSVTSFNAGKLFPWGASESQMDAVVGQLVPQGTPVDVFALGFQELALIWEGSFPQLIQEYVDTVQQSVLRVLDRLYPNQYKSVADHHVGCIALLVFARNDAPDVELTFKSSCLRGLGGSSLKGAAAIRLALADGQSLSLICCHFNANEGEANLQRRVEDYNAVWAQCQEDLQLVRCPSPHAIFFGDLNFRVRGVDWNQATTLDYNTLLSKNDELNLLRVRRGVIFQQFTEPAISFKQTYKYNLHNPQNTYNGKRIPSWCDRILHGQYIDPPQDVVYRALPRTDTLLFTDHQPVSLTMTLPTVEQAGPRPSEHTSPITEQTNVADLAIGYAGWSYAKRVHVYLIVFIVVFSFFML</sequence>
<protein>
    <recommendedName>
        <fullName evidence="1">Inositol polyphosphate-related phosphatase domain-containing protein</fullName>
    </recommendedName>
</protein>
<organism evidence="2 3">
    <name type="scientific">Huiozyma naganishii (strain ATCC MYA-139 / BCRC 22969 / CBS 8797 / KCTC 17520 / NBRC 10181 / NCYC 3082 / Yp74L-3)</name>
    <name type="common">Yeast</name>
    <name type="synonym">Kazachstania naganishii</name>
    <dbReference type="NCBI Taxonomy" id="1071383"/>
    <lineage>
        <taxon>Eukaryota</taxon>
        <taxon>Fungi</taxon>
        <taxon>Dikarya</taxon>
        <taxon>Ascomycota</taxon>
        <taxon>Saccharomycotina</taxon>
        <taxon>Saccharomycetes</taxon>
        <taxon>Saccharomycetales</taxon>
        <taxon>Saccharomycetaceae</taxon>
        <taxon>Huiozyma</taxon>
    </lineage>
</organism>
<proteinExistence type="predicted"/>
<evidence type="ECO:0000313" key="3">
    <source>
        <dbReference type="Proteomes" id="UP000006310"/>
    </source>
</evidence>
<dbReference type="RefSeq" id="XP_022466719.1">
    <property type="nucleotide sequence ID" value="XM_022610421.1"/>
</dbReference>
<dbReference type="PANTHER" id="PTHR11200">
    <property type="entry name" value="INOSITOL 5-PHOSPHATASE"/>
    <property type="match status" value="1"/>
</dbReference>
<dbReference type="PANTHER" id="PTHR11200:SF275">
    <property type="entry name" value="LD06095P"/>
    <property type="match status" value="1"/>
</dbReference>
<dbReference type="GeneID" id="34528241"/>
<reference evidence="3" key="2">
    <citation type="submission" date="2012-08" db="EMBL/GenBank/DDBJ databases">
        <title>Genome sequence of Kazachstania naganishii.</title>
        <authorList>
            <person name="Gordon J.L."/>
            <person name="Armisen D."/>
            <person name="Proux-Wera E."/>
            <person name="OhEigeartaigh S.S."/>
            <person name="Byrne K.P."/>
            <person name="Wolfe K.H."/>
        </authorList>
    </citation>
    <scope>NUCLEOTIDE SEQUENCE [LARGE SCALE GENOMIC DNA]</scope>
    <source>
        <strain evidence="3">ATCC MYA-139 / BCRC 22969 / CBS 8797 / CCRC 22969 / KCTC 17520 / NBRC 10181 / NCYC 3082</strain>
    </source>
</reference>
<keyword evidence="3" id="KW-1185">Reference proteome</keyword>